<dbReference type="SUPFAM" id="SSF53850">
    <property type="entry name" value="Periplasmic binding protein-like II"/>
    <property type="match status" value="1"/>
</dbReference>
<accession>A0ABY8LKY6</accession>
<evidence type="ECO:0000256" key="1">
    <source>
        <dbReference type="ARBA" id="ARBA00006987"/>
    </source>
</evidence>
<keyword evidence="2" id="KW-0732">Signal</keyword>
<feature type="chain" id="PRO_5047549267" evidence="2">
    <location>
        <begin position="27"/>
        <end position="322"/>
    </location>
</feature>
<dbReference type="RefSeq" id="WP_280104875.1">
    <property type="nucleotide sequence ID" value="NZ_CP122961.1"/>
</dbReference>
<dbReference type="Gene3D" id="3.40.190.150">
    <property type="entry name" value="Bordetella uptake gene, domain 1"/>
    <property type="match status" value="1"/>
</dbReference>
<evidence type="ECO:0000313" key="4">
    <source>
        <dbReference type="Proteomes" id="UP001179830"/>
    </source>
</evidence>
<gene>
    <name evidence="3" type="ORF">QEN58_17505</name>
</gene>
<dbReference type="Pfam" id="PF03401">
    <property type="entry name" value="TctC"/>
    <property type="match status" value="1"/>
</dbReference>
<evidence type="ECO:0000313" key="3">
    <source>
        <dbReference type="EMBL" id="WGI25107.1"/>
    </source>
</evidence>
<dbReference type="PANTHER" id="PTHR42928">
    <property type="entry name" value="TRICARBOXYLATE-BINDING PROTEIN"/>
    <property type="match status" value="1"/>
</dbReference>
<reference evidence="3" key="1">
    <citation type="submission" date="2023-04" db="EMBL/GenBank/DDBJ databases">
        <title>Complete genome sequence of Halomonas alkaliantarctica MSP3 isolated from marine sediment, Jeju Island.</title>
        <authorList>
            <person name="Park S.-J."/>
        </authorList>
    </citation>
    <scope>NUCLEOTIDE SEQUENCE</scope>
    <source>
        <strain evidence="3">MSP3</strain>
    </source>
</reference>
<dbReference type="Gene3D" id="3.40.190.10">
    <property type="entry name" value="Periplasmic binding protein-like II"/>
    <property type="match status" value="1"/>
</dbReference>
<organism evidence="3 4">
    <name type="scientific">Halomonas alkaliantarctica</name>
    <dbReference type="NCBI Taxonomy" id="232346"/>
    <lineage>
        <taxon>Bacteria</taxon>
        <taxon>Pseudomonadati</taxon>
        <taxon>Pseudomonadota</taxon>
        <taxon>Gammaproteobacteria</taxon>
        <taxon>Oceanospirillales</taxon>
        <taxon>Halomonadaceae</taxon>
        <taxon>Halomonas</taxon>
    </lineage>
</organism>
<evidence type="ECO:0000256" key="2">
    <source>
        <dbReference type="SAM" id="SignalP"/>
    </source>
</evidence>
<dbReference type="Proteomes" id="UP001179830">
    <property type="component" value="Chromosome"/>
</dbReference>
<dbReference type="PANTHER" id="PTHR42928:SF5">
    <property type="entry name" value="BLR1237 PROTEIN"/>
    <property type="match status" value="1"/>
</dbReference>
<dbReference type="InterPro" id="IPR042100">
    <property type="entry name" value="Bug_dom1"/>
</dbReference>
<proteinExistence type="inferred from homology"/>
<dbReference type="EMBL" id="CP122961">
    <property type="protein sequence ID" value="WGI25107.1"/>
    <property type="molecule type" value="Genomic_DNA"/>
</dbReference>
<dbReference type="CDD" id="cd07012">
    <property type="entry name" value="PBP2_Bug_TTT"/>
    <property type="match status" value="1"/>
</dbReference>
<dbReference type="InterPro" id="IPR005064">
    <property type="entry name" value="BUG"/>
</dbReference>
<comment type="similarity">
    <text evidence="1">Belongs to the UPF0065 (bug) family.</text>
</comment>
<feature type="signal peptide" evidence="2">
    <location>
        <begin position="1"/>
        <end position="26"/>
    </location>
</feature>
<name>A0ABY8LKY6_9GAMM</name>
<keyword evidence="4" id="KW-1185">Reference proteome</keyword>
<protein>
    <submittedName>
        <fullName evidence="3">Tripartite tricarboxylate transporter substrate binding protein</fullName>
    </submittedName>
</protein>
<sequence length="322" mass="35297">MLDKKVTRFISAIVVASSTVALNASASDYPQQDIRMIIPYGPGGATDAIFRLVSKEAEKYLGVSVVPVNMAGAGATTGSRHVKEAQPDGYTLLGSHDTIALSRLAGTVDYSYDAFEPVALLTQTIVIPMTYADHPVDDMAEMASYISEHPGEVVFGMTPSSVDHFYWVQLFDAMGVNPEDVRFVGYQDTNEQIAALMAHEIDFVNADMPSSRAFFESGDFRPLGVSHDQRLRGLEDVPTLREQQVDLVSATNRGIFAPKGTPDDVLEVLADAYSKALENESIRSRIENEFGSVVHFLPTDEYQQFLDENEAALTRAAENINF</sequence>
<dbReference type="PIRSF" id="PIRSF017082">
    <property type="entry name" value="YflP"/>
    <property type="match status" value="1"/>
</dbReference>